<keyword evidence="13" id="KW-1185">Reference proteome</keyword>
<keyword evidence="7" id="KW-0406">Ion transport</keyword>
<comment type="subcellular location">
    <subcellularLocation>
        <location evidence="1">Membrane</location>
        <topology evidence="1">Multi-pass membrane protein</topology>
    </subcellularLocation>
</comment>
<evidence type="ECO:0000256" key="3">
    <source>
        <dbReference type="ARBA" id="ARBA00022448"/>
    </source>
</evidence>
<evidence type="ECO:0000259" key="11">
    <source>
        <dbReference type="Pfam" id="PF16916"/>
    </source>
</evidence>
<proteinExistence type="inferred from homology"/>
<organism evidence="12 13">
    <name type="scientific">Posidoniimonas corsicana</name>
    <dbReference type="NCBI Taxonomy" id="1938618"/>
    <lineage>
        <taxon>Bacteria</taxon>
        <taxon>Pseudomonadati</taxon>
        <taxon>Planctomycetota</taxon>
        <taxon>Planctomycetia</taxon>
        <taxon>Pirellulales</taxon>
        <taxon>Lacipirellulaceae</taxon>
        <taxon>Posidoniimonas</taxon>
    </lineage>
</organism>
<dbReference type="InterPro" id="IPR027469">
    <property type="entry name" value="Cation_efflux_TMD_sf"/>
</dbReference>
<evidence type="ECO:0000256" key="2">
    <source>
        <dbReference type="ARBA" id="ARBA00008873"/>
    </source>
</evidence>
<dbReference type="AlphaFoldDB" id="A0A5C5VGP5"/>
<feature type="transmembrane region" description="Helical" evidence="9">
    <location>
        <begin position="99"/>
        <end position="118"/>
    </location>
</feature>
<keyword evidence="3" id="KW-0813">Transport</keyword>
<accession>A0A5C5VGP5</accession>
<comment type="similarity">
    <text evidence="2">Belongs to the cation diffusion facilitator (CDF) transporter (TC 2.A.4) family. SLC30A subfamily.</text>
</comment>
<dbReference type="Pfam" id="PF01545">
    <property type="entry name" value="Cation_efflux"/>
    <property type="match status" value="1"/>
</dbReference>
<evidence type="ECO:0000256" key="7">
    <source>
        <dbReference type="ARBA" id="ARBA00023065"/>
    </source>
</evidence>
<dbReference type="InterPro" id="IPR050681">
    <property type="entry name" value="CDF/SLC30A"/>
</dbReference>
<dbReference type="GO" id="GO:0005886">
    <property type="term" value="C:plasma membrane"/>
    <property type="evidence" value="ECO:0007669"/>
    <property type="project" value="TreeGrafter"/>
</dbReference>
<keyword evidence="4 9" id="KW-0812">Transmembrane</keyword>
<keyword evidence="5" id="KW-0862">Zinc</keyword>
<keyword evidence="5" id="KW-0864">Zinc transport</keyword>
<feature type="transmembrane region" description="Helical" evidence="9">
    <location>
        <begin position="130"/>
        <end position="153"/>
    </location>
</feature>
<dbReference type="SUPFAM" id="SSF160240">
    <property type="entry name" value="Cation efflux protein cytoplasmic domain-like"/>
    <property type="match status" value="1"/>
</dbReference>
<dbReference type="InterPro" id="IPR002524">
    <property type="entry name" value="Cation_efflux"/>
</dbReference>
<dbReference type="GO" id="GO:0005385">
    <property type="term" value="F:zinc ion transmembrane transporter activity"/>
    <property type="evidence" value="ECO:0007669"/>
    <property type="project" value="TreeGrafter"/>
</dbReference>
<dbReference type="EMBL" id="SIHJ01000001">
    <property type="protein sequence ID" value="TWT37069.1"/>
    <property type="molecule type" value="Genomic_DNA"/>
</dbReference>
<dbReference type="Pfam" id="PF16916">
    <property type="entry name" value="ZT_dimer"/>
    <property type="match status" value="1"/>
</dbReference>
<gene>
    <name evidence="12" type="primary">czcD</name>
    <name evidence="12" type="ORF">KOR34_20160</name>
</gene>
<evidence type="ECO:0000313" key="13">
    <source>
        <dbReference type="Proteomes" id="UP000316714"/>
    </source>
</evidence>
<protein>
    <submittedName>
        <fullName evidence="12">Cadmium, cobalt and zinc/H(+)-K(+) antiporter</fullName>
    </submittedName>
</protein>
<dbReference type="InterPro" id="IPR058533">
    <property type="entry name" value="Cation_efflux_TM"/>
</dbReference>
<comment type="caution">
    <text evidence="12">The sequence shown here is derived from an EMBL/GenBank/DDBJ whole genome shotgun (WGS) entry which is preliminary data.</text>
</comment>
<dbReference type="PANTHER" id="PTHR11562">
    <property type="entry name" value="CATION EFFLUX PROTEIN/ ZINC TRANSPORTER"/>
    <property type="match status" value="1"/>
</dbReference>
<dbReference type="InterPro" id="IPR027470">
    <property type="entry name" value="Cation_efflux_CTD"/>
</dbReference>
<evidence type="ECO:0000256" key="5">
    <source>
        <dbReference type="ARBA" id="ARBA00022906"/>
    </source>
</evidence>
<keyword evidence="8 9" id="KW-0472">Membrane</keyword>
<name>A0A5C5VGP5_9BACT</name>
<sequence length="277" mass="29658">MAFGLNVLFTLLEIAGGLYTNSVAILSDALHDAGDCLSLGLAWRLQKLSGKQADAKFTYGYQRFSNLGALITGLVLIVGLGFVAVSAVSRLRNPAEVNAHGMVVFAVVGVLMNGFAAWKLHGGHSMNERVATWHLLEDTLGWIAVLVGGIVMSVWDLPIIDPLLAILISLFVLYNVFRNLKQVVLVFLQIAPAELEADALQSKLLALPGVVAAHHTHAWTLDGESHVVTTHVVLNAASTRADILRVKQGVHDLLAEHDVAHVAIDVELEGEACPCGD</sequence>
<evidence type="ECO:0000256" key="1">
    <source>
        <dbReference type="ARBA" id="ARBA00004141"/>
    </source>
</evidence>
<dbReference type="Gene3D" id="1.20.1510.10">
    <property type="entry name" value="Cation efflux protein transmembrane domain"/>
    <property type="match status" value="1"/>
</dbReference>
<dbReference type="SUPFAM" id="SSF161111">
    <property type="entry name" value="Cation efflux protein transmembrane domain-like"/>
    <property type="match status" value="1"/>
</dbReference>
<evidence type="ECO:0000256" key="8">
    <source>
        <dbReference type="ARBA" id="ARBA00023136"/>
    </source>
</evidence>
<evidence type="ECO:0000313" key="12">
    <source>
        <dbReference type="EMBL" id="TWT37069.1"/>
    </source>
</evidence>
<feature type="transmembrane region" description="Helical" evidence="9">
    <location>
        <begin position="67"/>
        <end position="87"/>
    </location>
</feature>
<dbReference type="Proteomes" id="UP000316714">
    <property type="component" value="Unassembled WGS sequence"/>
</dbReference>
<evidence type="ECO:0000256" key="9">
    <source>
        <dbReference type="SAM" id="Phobius"/>
    </source>
</evidence>
<evidence type="ECO:0000256" key="4">
    <source>
        <dbReference type="ARBA" id="ARBA00022692"/>
    </source>
</evidence>
<feature type="domain" description="Cation efflux protein cytoplasmic" evidence="11">
    <location>
        <begin position="194"/>
        <end position="267"/>
    </location>
</feature>
<dbReference type="InterPro" id="IPR036837">
    <property type="entry name" value="Cation_efflux_CTD_sf"/>
</dbReference>
<dbReference type="PANTHER" id="PTHR11562:SF17">
    <property type="entry name" value="RE54080P-RELATED"/>
    <property type="match status" value="1"/>
</dbReference>
<evidence type="ECO:0000259" key="10">
    <source>
        <dbReference type="Pfam" id="PF01545"/>
    </source>
</evidence>
<dbReference type="NCBIfam" id="TIGR01297">
    <property type="entry name" value="CDF"/>
    <property type="match status" value="1"/>
</dbReference>
<feature type="domain" description="Cation efflux protein transmembrane" evidence="10">
    <location>
        <begin position="2"/>
        <end position="186"/>
    </location>
</feature>
<feature type="transmembrane region" description="Helical" evidence="9">
    <location>
        <begin position="159"/>
        <end position="177"/>
    </location>
</feature>
<keyword evidence="6 9" id="KW-1133">Transmembrane helix</keyword>
<reference evidence="12 13" key="1">
    <citation type="submission" date="2019-02" db="EMBL/GenBank/DDBJ databases">
        <title>Deep-cultivation of Planctomycetes and their phenomic and genomic characterization uncovers novel biology.</title>
        <authorList>
            <person name="Wiegand S."/>
            <person name="Jogler M."/>
            <person name="Boedeker C."/>
            <person name="Pinto D."/>
            <person name="Vollmers J."/>
            <person name="Rivas-Marin E."/>
            <person name="Kohn T."/>
            <person name="Peeters S.H."/>
            <person name="Heuer A."/>
            <person name="Rast P."/>
            <person name="Oberbeckmann S."/>
            <person name="Bunk B."/>
            <person name="Jeske O."/>
            <person name="Meyerdierks A."/>
            <person name="Storesund J.E."/>
            <person name="Kallscheuer N."/>
            <person name="Luecker S."/>
            <person name="Lage O.M."/>
            <person name="Pohl T."/>
            <person name="Merkel B.J."/>
            <person name="Hornburger P."/>
            <person name="Mueller R.-W."/>
            <person name="Bruemmer F."/>
            <person name="Labrenz M."/>
            <person name="Spormann A.M."/>
            <person name="Op Den Camp H."/>
            <person name="Overmann J."/>
            <person name="Amann R."/>
            <person name="Jetten M.S.M."/>
            <person name="Mascher T."/>
            <person name="Medema M.H."/>
            <person name="Devos D.P."/>
            <person name="Kaster A.-K."/>
            <person name="Ovreas L."/>
            <person name="Rohde M."/>
            <person name="Galperin M.Y."/>
            <person name="Jogler C."/>
        </authorList>
    </citation>
    <scope>NUCLEOTIDE SEQUENCE [LARGE SCALE GENOMIC DNA]</scope>
    <source>
        <strain evidence="12 13">KOR34</strain>
    </source>
</reference>
<evidence type="ECO:0000256" key="6">
    <source>
        <dbReference type="ARBA" id="ARBA00022989"/>
    </source>
</evidence>